<protein>
    <submittedName>
        <fullName evidence="1">Uncharacterized protein</fullName>
    </submittedName>
</protein>
<dbReference type="EMBL" id="JACEFO010002324">
    <property type="protein sequence ID" value="KAF8665894.1"/>
    <property type="molecule type" value="Genomic_DNA"/>
</dbReference>
<accession>A0A835E5W7</accession>
<evidence type="ECO:0000313" key="1">
    <source>
        <dbReference type="EMBL" id="KAF8665894.1"/>
    </source>
</evidence>
<reference evidence="1" key="1">
    <citation type="submission" date="2020-07" db="EMBL/GenBank/DDBJ databases">
        <title>Genome sequence and genetic diversity analysis of an under-domesticated orphan crop, white fonio (Digitaria exilis).</title>
        <authorList>
            <person name="Bennetzen J.L."/>
            <person name="Chen S."/>
            <person name="Ma X."/>
            <person name="Wang X."/>
            <person name="Yssel A.E.J."/>
            <person name="Chaluvadi S.R."/>
            <person name="Johnson M."/>
            <person name="Gangashetty P."/>
            <person name="Hamidou F."/>
            <person name="Sanogo M.D."/>
            <person name="Zwaenepoel A."/>
            <person name="Wallace J."/>
            <person name="Van De Peer Y."/>
            <person name="Van Deynze A."/>
        </authorList>
    </citation>
    <scope>NUCLEOTIDE SEQUENCE</scope>
    <source>
        <tissue evidence="1">Leaves</tissue>
    </source>
</reference>
<dbReference type="AlphaFoldDB" id="A0A835E5W7"/>
<dbReference type="Proteomes" id="UP000636709">
    <property type="component" value="Unassembled WGS sequence"/>
</dbReference>
<organism evidence="1 2">
    <name type="scientific">Digitaria exilis</name>
    <dbReference type="NCBI Taxonomy" id="1010633"/>
    <lineage>
        <taxon>Eukaryota</taxon>
        <taxon>Viridiplantae</taxon>
        <taxon>Streptophyta</taxon>
        <taxon>Embryophyta</taxon>
        <taxon>Tracheophyta</taxon>
        <taxon>Spermatophyta</taxon>
        <taxon>Magnoliopsida</taxon>
        <taxon>Liliopsida</taxon>
        <taxon>Poales</taxon>
        <taxon>Poaceae</taxon>
        <taxon>PACMAD clade</taxon>
        <taxon>Panicoideae</taxon>
        <taxon>Panicodae</taxon>
        <taxon>Paniceae</taxon>
        <taxon>Anthephorinae</taxon>
        <taxon>Digitaria</taxon>
    </lineage>
</organism>
<keyword evidence="2" id="KW-1185">Reference proteome</keyword>
<evidence type="ECO:0000313" key="2">
    <source>
        <dbReference type="Proteomes" id="UP000636709"/>
    </source>
</evidence>
<comment type="caution">
    <text evidence="1">The sequence shown here is derived from an EMBL/GenBank/DDBJ whole genome shotgun (WGS) entry which is preliminary data.</text>
</comment>
<name>A0A835E5W7_9POAL</name>
<sequence length="78" mass="8403">MWQYVPCVFTAVLYTLITRCRHPGLLHTALGAALGVQAATVRRPCPYPLLEIARASCPTSQRASSSDTAVHATHLGNI</sequence>
<proteinExistence type="predicted"/>
<gene>
    <name evidence="1" type="ORF">HU200_053977</name>
</gene>